<dbReference type="InterPro" id="IPR001680">
    <property type="entry name" value="WD40_rpt"/>
</dbReference>
<dbReference type="Proteomes" id="UP001237642">
    <property type="component" value="Unassembled WGS sequence"/>
</dbReference>
<comment type="caution">
    <text evidence="2">The sequence shown here is derived from an EMBL/GenBank/DDBJ whole genome shotgun (WGS) entry which is preliminary data.</text>
</comment>
<evidence type="ECO:0000313" key="2">
    <source>
        <dbReference type="EMBL" id="KAK1405311.1"/>
    </source>
</evidence>
<dbReference type="SMART" id="SM00320">
    <property type="entry name" value="WD40"/>
    <property type="match status" value="1"/>
</dbReference>
<dbReference type="InterPro" id="IPR015943">
    <property type="entry name" value="WD40/YVTN_repeat-like_dom_sf"/>
</dbReference>
<gene>
    <name evidence="2" type="ORF">POM88_004916</name>
</gene>
<dbReference type="PROSITE" id="PS50082">
    <property type="entry name" value="WD_REPEATS_2"/>
    <property type="match status" value="1"/>
</dbReference>
<proteinExistence type="predicted"/>
<dbReference type="EMBL" id="JAUIZM010000001">
    <property type="protein sequence ID" value="KAK1405311.1"/>
    <property type="molecule type" value="Genomic_DNA"/>
</dbReference>
<feature type="repeat" description="WD" evidence="1">
    <location>
        <begin position="61"/>
        <end position="102"/>
    </location>
</feature>
<dbReference type="PROSITE" id="PS50294">
    <property type="entry name" value="WD_REPEATS_REGION"/>
    <property type="match status" value="1"/>
</dbReference>
<evidence type="ECO:0000256" key="1">
    <source>
        <dbReference type="PROSITE-ProRule" id="PRU00221"/>
    </source>
</evidence>
<dbReference type="InterPro" id="IPR036322">
    <property type="entry name" value="WD40_repeat_dom_sf"/>
</dbReference>
<dbReference type="SUPFAM" id="SSF50978">
    <property type="entry name" value="WD40 repeat-like"/>
    <property type="match status" value="1"/>
</dbReference>
<accession>A0AAD8JMJ0</accession>
<reference evidence="2" key="1">
    <citation type="submission" date="2023-02" db="EMBL/GenBank/DDBJ databases">
        <title>Genome of toxic invasive species Heracleum sosnowskyi carries increased number of genes despite the absence of recent whole-genome duplications.</title>
        <authorList>
            <person name="Schelkunov M."/>
            <person name="Shtratnikova V."/>
            <person name="Makarenko M."/>
            <person name="Klepikova A."/>
            <person name="Omelchenko D."/>
            <person name="Novikova G."/>
            <person name="Obukhova E."/>
            <person name="Bogdanov V."/>
            <person name="Penin A."/>
            <person name="Logacheva M."/>
        </authorList>
    </citation>
    <scope>NUCLEOTIDE SEQUENCE</scope>
    <source>
        <strain evidence="2">Hsosn_3</strain>
        <tissue evidence="2">Leaf</tissue>
    </source>
</reference>
<name>A0AAD8JMJ0_9APIA</name>
<dbReference type="AlphaFoldDB" id="A0AAD8JMJ0"/>
<dbReference type="Gene3D" id="2.130.10.10">
    <property type="entry name" value="YVTN repeat-like/Quinoprotein amine dehydrogenase"/>
    <property type="match status" value="1"/>
</dbReference>
<protein>
    <submittedName>
        <fullName evidence="2">Uncharacterized protein</fullName>
    </submittedName>
</protein>
<organism evidence="2 3">
    <name type="scientific">Heracleum sosnowskyi</name>
    <dbReference type="NCBI Taxonomy" id="360622"/>
    <lineage>
        <taxon>Eukaryota</taxon>
        <taxon>Viridiplantae</taxon>
        <taxon>Streptophyta</taxon>
        <taxon>Embryophyta</taxon>
        <taxon>Tracheophyta</taxon>
        <taxon>Spermatophyta</taxon>
        <taxon>Magnoliopsida</taxon>
        <taxon>eudicotyledons</taxon>
        <taxon>Gunneridae</taxon>
        <taxon>Pentapetalae</taxon>
        <taxon>asterids</taxon>
        <taxon>campanulids</taxon>
        <taxon>Apiales</taxon>
        <taxon>Apiaceae</taxon>
        <taxon>Apioideae</taxon>
        <taxon>apioid superclade</taxon>
        <taxon>Tordylieae</taxon>
        <taxon>Tordyliinae</taxon>
        <taxon>Heracleum</taxon>
    </lineage>
</organism>
<reference evidence="2" key="2">
    <citation type="submission" date="2023-05" db="EMBL/GenBank/DDBJ databases">
        <authorList>
            <person name="Schelkunov M.I."/>
        </authorList>
    </citation>
    <scope>NUCLEOTIDE SEQUENCE</scope>
    <source>
        <strain evidence="2">Hsosn_3</strain>
        <tissue evidence="2">Leaf</tissue>
    </source>
</reference>
<sequence length="102" mass="11679">MKRSYENSVQLAPKSQERSEFGHEFLLTKEKAHETDLMSVQQVPKVNINQRDDLLMFLLLKDTNCQQVTAVQWAPEEIGLLASSSDDGTVKIWKLTSQHIHV</sequence>
<keyword evidence="1" id="KW-0853">WD repeat</keyword>
<keyword evidence="3" id="KW-1185">Reference proteome</keyword>
<evidence type="ECO:0000313" key="3">
    <source>
        <dbReference type="Proteomes" id="UP001237642"/>
    </source>
</evidence>